<protein>
    <submittedName>
        <fullName evidence="1">DNA-binding transcriptional ArsR family regulator</fullName>
    </submittedName>
</protein>
<keyword evidence="2" id="KW-1185">Reference proteome</keyword>
<dbReference type="EMBL" id="JACHMB010000001">
    <property type="protein sequence ID" value="MBB5779036.1"/>
    <property type="molecule type" value="Genomic_DNA"/>
</dbReference>
<evidence type="ECO:0000313" key="2">
    <source>
        <dbReference type="Proteomes" id="UP000579153"/>
    </source>
</evidence>
<dbReference type="RefSeq" id="WP_185072410.1">
    <property type="nucleotide sequence ID" value="NZ_JACHMB010000001.1"/>
</dbReference>
<dbReference type="AlphaFoldDB" id="A0A7W9LCR2"/>
<organism evidence="1 2">
    <name type="scientific">Nonomuraea jabiensis</name>
    <dbReference type="NCBI Taxonomy" id="882448"/>
    <lineage>
        <taxon>Bacteria</taxon>
        <taxon>Bacillati</taxon>
        <taxon>Actinomycetota</taxon>
        <taxon>Actinomycetes</taxon>
        <taxon>Streptosporangiales</taxon>
        <taxon>Streptosporangiaceae</taxon>
        <taxon>Nonomuraea</taxon>
    </lineage>
</organism>
<dbReference type="InterPro" id="IPR036388">
    <property type="entry name" value="WH-like_DNA-bd_sf"/>
</dbReference>
<comment type="caution">
    <text evidence="1">The sequence shown here is derived from an EMBL/GenBank/DDBJ whole genome shotgun (WGS) entry which is preliminary data.</text>
</comment>
<sequence>MVRPLGAPGHAVVPDSVMPCAPVGDVSVQEQIDRLHDMSPELLLKDLEQAFGPLPAHWRAAADRPDRWLRGYAGALADVWAVAEPLWSRARPLLDREVARVGVASVRGGADALLGSLAGRLARTENGLVIEGVAAGVHELGRRSLVLVPMLAGKDALIVGLDDPEAVWIAYPVPAAGRLWRTDSDDLSELVGPVRAELLRTLDHPMTMTMLAGGMNIPPSSLTFHCDRLVAARLIARERRGREVWIDRTPRAGALLELCLR</sequence>
<proteinExistence type="predicted"/>
<dbReference type="GO" id="GO:0003677">
    <property type="term" value="F:DNA binding"/>
    <property type="evidence" value="ECO:0007669"/>
    <property type="project" value="UniProtKB-KW"/>
</dbReference>
<reference evidence="1 2" key="1">
    <citation type="submission" date="2020-08" db="EMBL/GenBank/DDBJ databases">
        <title>Sequencing the genomes of 1000 actinobacteria strains.</title>
        <authorList>
            <person name="Klenk H.-P."/>
        </authorList>
    </citation>
    <scope>NUCLEOTIDE SEQUENCE [LARGE SCALE GENOMIC DNA]</scope>
    <source>
        <strain evidence="1 2">DSM 45507</strain>
    </source>
</reference>
<gene>
    <name evidence="1" type="ORF">HD596_005792</name>
</gene>
<accession>A0A7W9LCR2</accession>
<dbReference type="Gene3D" id="1.10.10.10">
    <property type="entry name" value="Winged helix-like DNA-binding domain superfamily/Winged helix DNA-binding domain"/>
    <property type="match status" value="1"/>
</dbReference>
<keyword evidence="1" id="KW-0238">DNA-binding</keyword>
<evidence type="ECO:0000313" key="1">
    <source>
        <dbReference type="EMBL" id="MBB5779036.1"/>
    </source>
</evidence>
<dbReference type="Proteomes" id="UP000579153">
    <property type="component" value="Unassembled WGS sequence"/>
</dbReference>
<dbReference type="InterPro" id="IPR036390">
    <property type="entry name" value="WH_DNA-bd_sf"/>
</dbReference>
<name>A0A7W9LCR2_9ACTN</name>
<dbReference type="SUPFAM" id="SSF46785">
    <property type="entry name" value="Winged helix' DNA-binding domain"/>
    <property type="match status" value="1"/>
</dbReference>